<evidence type="ECO:0000313" key="2">
    <source>
        <dbReference type="EMBL" id="HIV00510.1"/>
    </source>
</evidence>
<feature type="transmembrane region" description="Helical" evidence="1">
    <location>
        <begin position="199"/>
        <end position="221"/>
    </location>
</feature>
<feature type="transmembrane region" description="Helical" evidence="1">
    <location>
        <begin position="73"/>
        <end position="98"/>
    </location>
</feature>
<reference evidence="2" key="1">
    <citation type="submission" date="2020-10" db="EMBL/GenBank/DDBJ databases">
        <authorList>
            <person name="Gilroy R."/>
        </authorList>
    </citation>
    <scope>NUCLEOTIDE SEQUENCE</scope>
    <source>
        <strain evidence="2">23406</strain>
    </source>
</reference>
<feature type="transmembrane region" description="Helical" evidence="1">
    <location>
        <begin position="34"/>
        <end position="52"/>
    </location>
</feature>
<feature type="transmembrane region" description="Helical" evidence="1">
    <location>
        <begin position="228"/>
        <end position="247"/>
    </location>
</feature>
<sequence length="321" mass="33840">MSKTVRIATVVTVAFFMALLIVFPAVYMQAVSDGLRLFCVSVLPAMFPFFFFSRLLTSLDVAASLSRLVRKPVRYLFGAPEIGGYIFAMSVMCGYPVGAKLVSDSVQLGLCTEEEAKSLVAFTSTSGPLFVLGTVGSGMFGDTRTGVVILVAHYLATILNGIVFKRRPSSKTPETSLPRPEGSYDDVLADAVSSSVRSILLIGAYITLFNMIATAFVHIGAVDAVGRLLAPLGISEGLCGGVLLGLIEVTRGTLLLAGTPDLLLSVPLAAALVSFGGASIAFQSLAFLSKCKITAGYFFCTKISHAVITFLIAFALSALVF</sequence>
<feature type="transmembrane region" description="Helical" evidence="1">
    <location>
        <begin position="118"/>
        <end position="140"/>
    </location>
</feature>
<reference evidence="2" key="2">
    <citation type="journal article" date="2021" name="PeerJ">
        <title>Extensive microbial diversity within the chicken gut microbiome revealed by metagenomics and culture.</title>
        <authorList>
            <person name="Gilroy R."/>
            <person name="Ravi A."/>
            <person name="Getino M."/>
            <person name="Pursley I."/>
            <person name="Horton D.L."/>
            <person name="Alikhan N.F."/>
            <person name="Baker D."/>
            <person name="Gharbi K."/>
            <person name="Hall N."/>
            <person name="Watson M."/>
            <person name="Adriaenssens E.M."/>
            <person name="Foster-Nyarko E."/>
            <person name="Jarju S."/>
            <person name="Secka A."/>
            <person name="Antonio M."/>
            <person name="Oren A."/>
            <person name="Chaudhuri R.R."/>
            <person name="La Ragione R."/>
            <person name="Hildebrand F."/>
            <person name="Pallen M.J."/>
        </authorList>
    </citation>
    <scope>NUCLEOTIDE SEQUENCE</scope>
    <source>
        <strain evidence="2">23406</strain>
    </source>
</reference>
<keyword evidence="1" id="KW-0472">Membrane</keyword>
<name>A0A9D1NCH9_9FIRM</name>
<proteinExistence type="predicted"/>
<evidence type="ECO:0000313" key="3">
    <source>
        <dbReference type="Proteomes" id="UP000886891"/>
    </source>
</evidence>
<dbReference type="AlphaFoldDB" id="A0A9D1NCH9"/>
<feature type="transmembrane region" description="Helical" evidence="1">
    <location>
        <begin position="147"/>
        <end position="164"/>
    </location>
</feature>
<comment type="caution">
    <text evidence="2">The sequence shown here is derived from an EMBL/GenBank/DDBJ whole genome shotgun (WGS) entry which is preliminary data.</text>
</comment>
<feature type="transmembrane region" description="Helical" evidence="1">
    <location>
        <begin position="295"/>
        <end position="320"/>
    </location>
</feature>
<accession>A0A9D1NCH9</accession>
<dbReference type="EMBL" id="DVOH01000038">
    <property type="protein sequence ID" value="HIV00510.1"/>
    <property type="molecule type" value="Genomic_DNA"/>
</dbReference>
<organism evidence="2 3">
    <name type="scientific">Candidatus Stercoripulliclostridium merdipullorum</name>
    <dbReference type="NCBI Taxonomy" id="2840952"/>
    <lineage>
        <taxon>Bacteria</taxon>
        <taxon>Bacillati</taxon>
        <taxon>Bacillota</taxon>
        <taxon>Clostridia</taxon>
        <taxon>Eubacteriales</taxon>
        <taxon>Candidatus Stercoripulliclostridium</taxon>
    </lineage>
</organism>
<evidence type="ECO:0000256" key="1">
    <source>
        <dbReference type="SAM" id="Phobius"/>
    </source>
</evidence>
<feature type="transmembrane region" description="Helical" evidence="1">
    <location>
        <begin position="7"/>
        <end position="28"/>
    </location>
</feature>
<keyword evidence="1" id="KW-0812">Transmembrane</keyword>
<keyword evidence="1" id="KW-1133">Transmembrane helix</keyword>
<dbReference type="Proteomes" id="UP000886891">
    <property type="component" value="Unassembled WGS sequence"/>
</dbReference>
<protein>
    <recommendedName>
        <fullName evidence="4">Sporulation integral membrane protein YlbJ</fullName>
    </recommendedName>
</protein>
<feature type="transmembrane region" description="Helical" evidence="1">
    <location>
        <begin position="267"/>
        <end position="288"/>
    </location>
</feature>
<gene>
    <name evidence="2" type="ORF">IAB14_05295</name>
</gene>
<evidence type="ECO:0008006" key="4">
    <source>
        <dbReference type="Google" id="ProtNLM"/>
    </source>
</evidence>